<proteinExistence type="predicted"/>
<sequence length="66" mass="7141">MWAVLVEVDAPCGDQIAGMAQVVEQMLIEAFVAHASIEALDEAILHWLAGGNVVPIDLTVFRNRPV</sequence>
<accession>A0A4R3JFI3</accession>
<comment type="caution">
    <text evidence="1">The sequence shown here is derived from an EMBL/GenBank/DDBJ whole genome shotgun (WGS) entry which is preliminary data.</text>
</comment>
<evidence type="ECO:0000313" key="2">
    <source>
        <dbReference type="Proteomes" id="UP000295696"/>
    </source>
</evidence>
<dbReference type="EMBL" id="SLZU01000006">
    <property type="protein sequence ID" value="TCS63926.1"/>
    <property type="molecule type" value="Genomic_DNA"/>
</dbReference>
<name>A0A4R3JFI3_9RHOB</name>
<organism evidence="1 2">
    <name type="scientific">Primorskyibacter sedentarius</name>
    <dbReference type="NCBI Taxonomy" id="745311"/>
    <lineage>
        <taxon>Bacteria</taxon>
        <taxon>Pseudomonadati</taxon>
        <taxon>Pseudomonadota</taxon>
        <taxon>Alphaproteobacteria</taxon>
        <taxon>Rhodobacterales</taxon>
        <taxon>Roseobacteraceae</taxon>
        <taxon>Primorskyibacter</taxon>
    </lineage>
</organism>
<protein>
    <submittedName>
        <fullName evidence="1">Uncharacterized protein</fullName>
    </submittedName>
</protein>
<dbReference type="AlphaFoldDB" id="A0A4R3JFI3"/>
<gene>
    <name evidence="1" type="ORF">EDD52_106198</name>
</gene>
<keyword evidence="2" id="KW-1185">Reference proteome</keyword>
<dbReference type="Proteomes" id="UP000295696">
    <property type="component" value="Unassembled WGS sequence"/>
</dbReference>
<reference evidence="1 2" key="1">
    <citation type="submission" date="2019-03" db="EMBL/GenBank/DDBJ databases">
        <title>Genomic Encyclopedia of Type Strains, Phase IV (KMG-IV): sequencing the most valuable type-strain genomes for metagenomic binning, comparative biology and taxonomic classification.</title>
        <authorList>
            <person name="Goeker M."/>
        </authorList>
    </citation>
    <scope>NUCLEOTIDE SEQUENCE [LARGE SCALE GENOMIC DNA]</scope>
    <source>
        <strain evidence="1 2">DSM 104836</strain>
    </source>
</reference>
<evidence type="ECO:0000313" key="1">
    <source>
        <dbReference type="EMBL" id="TCS63926.1"/>
    </source>
</evidence>